<feature type="transmembrane region" description="Helical" evidence="1">
    <location>
        <begin position="174"/>
        <end position="195"/>
    </location>
</feature>
<feature type="transmembrane region" description="Helical" evidence="1">
    <location>
        <begin position="111"/>
        <end position="132"/>
    </location>
</feature>
<dbReference type="EMBL" id="AZHX01001988">
    <property type="protein sequence ID" value="ETW98002.1"/>
    <property type="molecule type" value="Genomic_DNA"/>
</dbReference>
<feature type="transmembrane region" description="Helical" evidence="1">
    <location>
        <begin position="60"/>
        <end position="78"/>
    </location>
</feature>
<dbReference type="Proteomes" id="UP000019140">
    <property type="component" value="Unassembled WGS sequence"/>
</dbReference>
<keyword evidence="1" id="KW-0472">Membrane</keyword>
<evidence type="ECO:0000313" key="3">
    <source>
        <dbReference type="Proteomes" id="UP000019140"/>
    </source>
</evidence>
<comment type="caution">
    <text evidence="2">The sequence shown here is derived from an EMBL/GenBank/DDBJ whole genome shotgun (WGS) entry which is preliminary data.</text>
</comment>
<proteinExistence type="predicted"/>
<protein>
    <submittedName>
        <fullName evidence="2">Uncharacterized protein</fullName>
    </submittedName>
</protein>
<evidence type="ECO:0000256" key="1">
    <source>
        <dbReference type="SAM" id="Phobius"/>
    </source>
</evidence>
<reference evidence="2 3" key="1">
    <citation type="journal article" date="2014" name="Nature">
        <title>An environmental bacterial taxon with a large and distinct metabolic repertoire.</title>
        <authorList>
            <person name="Wilson M.C."/>
            <person name="Mori T."/>
            <person name="Ruckert C."/>
            <person name="Uria A.R."/>
            <person name="Helf M.J."/>
            <person name="Takada K."/>
            <person name="Gernert C."/>
            <person name="Steffens U.A."/>
            <person name="Heycke N."/>
            <person name="Schmitt S."/>
            <person name="Rinke C."/>
            <person name="Helfrich E.J."/>
            <person name="Brachmann A.O."/>
            <person name="Gurgui C."/>
            <person name="Wakimoto T."/>
            <person name="Kracht M."/>
            <person name="Crusemann M."/>
            <person name="Hentschel U."/>
            <person name="Abe I."/>
            <person name="Matsunaga S."/>
            <person name="Kalinowski J."/>
            <person name="Takeyama H."/>
            <person name="Piel J."/>
        </authorList>
    </citation>
    <scope>NUCLEOTIDE SEQUENCE [LARGE SCALE GENOMIC DNA]</scope>
    <source>
        <strain evidence="3">TSY2</strain>
    </source>
</reference>
<dbReference type="HOGENOM" id="CLU_999968_0_0_7"/>
<keyword evidence="1" id="KW-1133">Transmembrane helix</keyword>
<sequence length="278" mass="31072">MLMMPFRHAWRNAIFQGAVETFGRDAVRWSHGLNYLIILAVVLFITWPKEAFLALRDLPFTYNALGGAALVLLSYVSFSQGSRKSVGEERMSLRDWLMLAPVSADTFTRGYLAFGLLECVFYWGLILPLLVMAAGVSGESLSHVAAGAAIILVCTGSYRILATALLFCLERDEFVLYLVVRLLYVFWILVSGFSVPLCNPVLAFVDASLWHHRHPLPGWPLPGVDVEVPGWILTLGVHLLLAMLFFIIAIIRVRWIRRRAEQLGLAMQEENHGGLSPS</sequence>
<organism evidence="2 3">
    <name type="scientific">Candidatus Entotheonella gemina</name>
    <dbReference type="NCBI Taxonomy" id="1429439"/>
    <lineage>
        <taxon>Bacteria</taxon>
        <taxon>Pseudomonadati</taxon>
        <taxon>Nitrospinota/Tectimicrobiota group</taxon>
        <taxon>Candidatus Tectimicrobiota</taxon>
        <taxon>Candidatus Entotheonellia</taxon>
        <taxon>Candidatus Entotheonellales</taxon>
        <taxon>Candidatus Entotheonellaceae</taxon>
        <taxon>Candidatus Entotheonella</taxon>
    </lineage>
</organism>
<feature type="transmembrane region" description="Helical" evidence="1">
    <location>
        <begin position="230"/>
        <end position="251"/>
    </location>
</feature>
<evidence type="ECO:0000313" key="2">
    <source>
        <dbReference type="EMBL" id="ETW98002.1"/>
    </source>
</evidence>
<dbReference type="AlphaFoldDB" id="W4LJ44"/>
<keyword evidence="1" id="KW-0812">Transmembrane</keyword>
<keyword evidence="3" id="KW-1185">Reference proteome</keyword>
<feature type="transmembrane region" description="Helical" evidence="1">
    <location>
        <begin position="32"/>
        <end position="48"/>
    </location>
</feature>
<gene>
    <name evidence="2" type="ORF">ETSY2_43530</name>
</gene>
<accession>W4LJ44</accession>
<feature type="transmembrane region" description="Helical" evidence="1">
    <location>
        <begin position="144"/>
        <end position="167"/>
    </location>
</feature>
<name>W4LJ44_9BACT</name>